<sequence length="415" mass="45145">MSTKAATAIGLPPGLNFHPDDDELIEFFLLPTVRGEPAWFPGVIVIDDDTAANTLPWKLLERHGLAGDDEAYFFVRTKDGKKEAARQDRYCAGGARWVSQRPVFGASCIGGERIEWRRINLNLQMGRGKSSGGGGSTGWVMHEYTLTEPACPSLKICHVSFSGHGKGRKRVPDEKYSDCCQQPTEPASKRARVAAANSGSSTCVTCVYGSTVPTISDSNVAHASAGQQEHSPSPFPFDQGISAMAYQQQPLPDDNNAADSSSGICGYDYDPAQVTDEQILEWASSFLADDAEPTAEQHKIDDEQLMIQETVAAGAAKSSDGISPSNQQQQLDSVPSMEVEERQEIQEDQLQLVQSCTTGSFCPFEESAGADQLYLEQGVPTTEQHLPAEYQNGGDDQENLEFWRSIGFDIESTVF</sequence>
<reference evidence="6" key="1">
    <citation type="submission" date="2020-05" db="EMBL/GenBank/DDBJ databases">
        <title>WGS assembly of Panicum virgatum.</title>
        <authorList>
            <person name="Lovell J.T."/>
            <person name="Jenkins J."/>
            <person name="Shu S."/>
            <person name="Juenger T.E."/>
            <person name="Schmutz J."/>
        </authorList>
    </citation>
    <scope>NUCLEOTIDE SEQUENCE</scope>
    <source>
        <strain evidence="6">AP13</strain>
    </source>
</reference>
<proteinExistence type="predicted"/>
<evidence type="ECO:0000313" key="6">
    <source>
        <dbReference type="EMBL" id="KAG2536305.1"/>
    </source>
</evidence>
<keyword evidence="7" id="KW-1185">Reference proteome</keyword>
<evidence type="ECO:0000256" key="4">
    <source>
        <dbReference type="ARBA" id="ARBA00023242"/>
    </source>
</evidence>
<dbReference type="GO" id="GO:0006355">
    <property type="term" value="P:regulation of DNA-templated transcription"/>
    <property type="evidence" value="ECO:0007669"/>
    <property type="project" value="InterPro"/>
</dbReference>
<evidence type="ECO:0000256" key="2">
    <source>
        <dbReference type="ARBA" id="ARBA00023125"/>
    </source>
</evidence>
<dbReference type="EMBL" id="CM029054">
    <property type="protein sequence ID" value="KAG2536305.1"/>
    <property type="molecule type" value="Genomic_DNA"/>
</dbReference>
<dbReference type="Gene3D" id="2.170.150.80">
    <property type="entry name" value="NAC domain"/>
    <property type="match status" value="1"/>
</dbReference>
<dbReference type="PROSITE" id="PS51005">
    <property type="entry name" value="NAC"/>
    <property type="match status" value="1"/>
</dbReference>
<keyword evidence="1" id="KW-0805">Transcription regulation</keyword>
<dbReference type="InterPro" id="IPR036093">
    <property type="entry name" value="NAC_dom_sf"/>
</dbReference>
<accession>A0A8T0MH65</accession>
<feature type="domain" description="NAC" evidence="5">
    <location>
        <begin position="11"/>
        <end position="162"/>
    </location>
</feature>
<evidence type="ECO:0000256" key="1">
    <source>
        <dbReference type="ARBA" id="ARBA00023015"/>
    </source>
</evidence>
<dbReference type="InterPro" id="IPR003441">
    <property type="entry name" value="NAC-dom"/>
</dbReference>
<protein>
    <recommendedName>
        <fullName evidence="5">NAC domain-containing protein</fullName>
    </recommendedName>
</protein>
<name>A0A8T0MH65_PANVG</name>
<keyword evidence="4" id="KW-0539">Nucleus</keyword>
<dbReference type="Proteomes" id="UP000823388">
    <property type="component" value="Chromosome 9N"/>
</dbReference>
<dbReference type="Pfam" id="PF02365">
    <property type="entry name" value="NAM"/>
    <property type="match status" value="1"/>
</dbReference>
<dbReference type="GO" id="GO:0003677">
    <property type="term" value="F:DNA binding"/>
    <property type="evidence" value="ECO:0007669"/>
    <property type="project" value="UniProtKB-KW"/>
</dbReference>
<dbReference type="SUPFAM" id="SSF101941">
    <property type="entry name" value="NAC domain"/>
    <property type="match status" value="1"/>
</dbReference>
<dbReference type="PANTHER" id="PTHR31719:SF116">
    <property type="entry name" value="NAC DOMAIN-CONTAINING PROTEIN"/>
    <property type="match status" value="1"/>
</dbReference>
<keyword evidence="3" id="KW-0804">Transcription</keyword>
<evidence type="ECO:0000313" key="7">
    <source>
        <dbReference type="Proteomes" id="UP000823388"/>
    </source>
</evidence>
<gene>
    <name evidence="6" type="ORF">PVAP13_9NG341900</name>
</gene>
<dbReference type="AlphaFoldDB" id="A0A8T0MH65"/>
<comment type="caution">
    <text evidence="6">The sequence shown here is derived from an EMBL/GenBank/DDBJ whole genome shotgun (WGS) entry which is preliminary data.</text>
</comment>
<organism evidence="6 7">
    <name type="scientific">Panicum virgatum</name>
    <name type="common">Blackwell switchgrass</name>
    <dbReference type="NCBI Taxonomy" id="38727"/>
    <lineage>
        <taxon>Eukaryota</taxon>
        <taxon>Viridiplantae</taxon>
        <taxon>Streptophyta</taxon>
        <taxon>Embryophyta</taxon>
        <taxon>Tracheophyta</taxon>
        <taxon>Spermatophyta</taxon>
        <taxon>Magnoliopsida</taxon>
        <taxon>Liliopsida</taxon>
        <taxon>Poales</taxon>
        <taxon>Poaceae</taxon>
        <taxon>PACMAD clade</taxon>
        <taxon>Panicoideae</taxon>
        <taxon>Panicodae</taxon>
        <taxon>Paniceae</taxon>
        <taxon>Panicinae</taxon>
        <taxon>Panicum</taxon>
        <taxon>Panicum sect. Hiantes</taxon>
    </lineage>
</organism>
<keyword evidence="2" id="KW-0238">DNA-binding</keyword>
<evidence type="ECO:0000256" key="3">
    <source>
        <dbReference type="ARBA" id="ARBA00023163"/>
    </source>
</evidence>
<dbReference type="PANTHER" id="PTHR31719">
    <property type="entry name" value="NAC TRANSCRIPTION FACTOR 56"/>
    <property type="match status" value="1"/>
</dbReference>
<evidence type="ECO:0000259" key="5">
    <source>
        <dbReference type="PROSITE" id="PS51005"/>
    </source>
</evidence>